<dbReference type="AlphaFoldDB" id="A0AAV3QVJ0"/>
<organism evidence="1 2">
    <name type="scientific">Lithospermum erythrorhizon</name>
    <name type="common">Purple gromwell</name>
    <name type="synonym">Lithospermum officinale var. erythrorhizon</name>
    <dbReference type="NCBI Taxonomy" id="34254"/>
    <lineage>
        <taxon>Eukaryota</taxon>
        <taxon>Viridiplantae</taxon>
        <taxon>Streptophyta</taxon>
        <taxon>Embryophyta</taxon>
        <taxon>Tracheophyta</taxon>
        <taxon>Spermatophyta</taxon>
        <taxon>Magnoliopsida</taxon>
        <taxon>eudicotyledons</taxon>
        <taxon>Gunneridae</taxon>
        <taxon>Pentapetalae</taxon>
        <taxon>asterids</taxon>
        <taxon>lamiids</taxon>
        <taxon>Boraginales</taxon>
        <taxon>Boraginaceae</taxon>
        <taxon>Boraginoideae</taxon>
        <taxon>Lithospermeae</taxon>
        <taxon>Lithospermum</taxon>
    </lineage>
</organism>
<gene>
    <name evidence="1" type="ORF">LIER_40500</name>
</gene>
<reference evidence="1 2" key="1">
    <citation type="submission" date="2024-01" db="EMBL/GenBank/DDBJ databases">
        <title>The complete chloroplast genome sequence of Lithospermum erythrorhizon: insights into the phylogenetic relationship among Boraginaceae species and the maternal lineages of purple gromwells.</title>
        <authorList>
            <person name="Okada T."/>
            <person name="Watanabe K."/>
        </authorList>
    </citation>
    <scope>NUCLEOTIDE SEQUENCE [LARGE SCALE GENOMIC DNA]</scope>
</reference>
<name>A0AAV3QVJ0_LITER</name>
<comment type="caution">
    <text evidence="1">The sequence shown here is derived from an EMBL/GenBank/DDBJ whole genome shotgun (WGS) entry which is preliminary data.</text>
</comment>
<keyword evidence="2" id="KW-1185">Reference proteome</keyword>
<evidence type="ECO:0000313" key="2">
    <source>
        <dbReference type="Proteomes" id="UP001454036"/>
    </source>
</evidence>
<proteinExistence type="predicted"/>
<protein>
    <submittedName>
        <fullName evidence="1">Uncharacterized protein</fullName>
    </submittedName>
</protein>
<evidence type="ECO:0000313" key="1">
    <source>
        <dbReference type="EMBL" id="GAA0168124.1"/>
    </source>
</evidence>
<sequence length="124" mass="13888">MMTTMDFTVGSGNKKSTTRAQFIVVDILDSSYNGLIGRPILTALRAIVCPLDLKLKFLTVGGIGEIRERENLKRPVPHAEIVKVPFDKEEPEKTFRIGIMLEYKDIFAWGPEDMLGIDTSVAFN</sequence>
<dbReference type="Proteomes" id="UP001454036">
    <property type="component" value="Unassembled WGS sequence"/>
</dbReference>
<accession>A0AAV3QVJ0</accession>
<dbReference type="EMBL" id="BAABME010023486">
    <property type="protein sequence ID" value="GAA0168124.1"/>
    <property type="molecule type" value="Genomic_DNA"/>
</dbReference>